<evidence type="ECO:0000256" key="3">
    <source>
        <dbReference type="PIRNR" id="PIRNR018063"/>
    </source>
</evidence>
<comment type="function">
    <text evidence="3">Protects DNA from oxidative damage by sequestering intracellular Fe2+ ion and storing it in the form of Fe3+ oxyhydroxide mineral. One hydrogen peroxide oxidizes two Fe2+ ions, which prevents hydroxyl radical production by the Fenton reaction.</text>
</comment>
<dbReference type="Pfam" id="PF00210">
    <property type="entry name" value="Ferritin"/>
    <property type="match status" value="1"/>
</dbReference>
<dbReference type="GO" id="GO:0020037">
    <property type="term" value="F:heme binding"/>
    <property type="evidence" value="ECO:0007669"/>
    <property type="project" value="TreeGrafter"/>
</dbReference>
<keyword evidence="3" id="KW-0560">Oxidoreductase</keyword>
<comment type="caution">
    <text evidence="6">The sequence shown here is derived from an EMBL/GenBank/DDBJ whole genome shotgun (WGS) entry which is preliminary data.</text>
</comment>
<dbReference type="PROSITE" id="PS50905">
    <property type="entry name" value="FERRITIN_LIKE"/>
    <property type="match status" value="1"/>
</dbReference>
<dbReference type="Gene3D" id="1.20.1260.10">
    <property type="match status" value="1"/>
</dbReference>
<evidence type="ECO:0000313" key="7">
    <source>
        <dbReference type="EMBL" id="HHN51952.1"/>
    </source>
</evidence>
<evidence type="ECO:0000313" key="6">
    <source>
        <dbReference type="EMBL" id="HGN89671.1"/>
    </source>
</evidence>
<evidence type="ECO:0000256" key="1">
    <source>
        <dbReference type="ARBA" id="ARBA00022434"/>
    </source>
</evidence>
<dbReference type="GO" id="GO:0009295">
    <property type="term" value="C:nucleoid"/>
    <property type="evidence" value="ECO:0007669"/>
    <property type="project" value="UniProtKB-SubCell"/>
</dbReference>
<accession>A0A7C4I4Z7</accession>
<dbReference type="EMBL" id="DTAD01000011">
    <property type="protein sequence ID" value="HGN89671.1"/>
    <property type="molecule type" value="Genomic_DNA"/>
</dbReference>
<comment type="subcellular location">
    <subcellularLocation>
        <location evidence="3">Cytoplasm</location>
        <location evidence="3">Nucleoid</location>
    </subcellularLocation>
</comment>
<evidence type="ECO:0000256" key="2">
    <source>
        <dbReference type="ARBA" id="ARBA00023004"/>
    </source>
</evidence>
<dbReference type="SUPFAM" id="SSF47240">
    <property type="entry name" value="Ferritin-like"/>
    <property type="match status" value="1"/>
</dbReference>
<sequence>MGKQGKAVVKAPIDEVVSDLLKAYADEWLAHYQYWVAAVSLKGVDADTFRPVLMKMSQHELKHAEKLAKRIIQLGGKPVLHFEKLLATSGCGYIPPPEDPTNYEQLIKDILKAEACAIKFYSEMVEKYRVTDVVTHELFEELLEDEVEDEQIWEDFLAKL</sequence>
<dbReference type="GO" id="GO:0005829">
    <property type="term" value="C:cytosol"/>
    <property type="evidence" value="ECO:0007669"/>
    <property type="project" value="TreeGrafter"/>
</dbReference>
<protein>
    <recommendedName>
        <fullName evidence="3">DNA protection during starvation protein</fullName>
        <ecNumber evidence="3">1.16.-.-</ecNumber>
    </recommendedName>
</protein>
<dbReference type="GO" id="GO:0008199">
    <property type="term" value="F:ferric iron binding"/>
    <property type="evidence" value="ECO:0007669"/>
    <property type="project" value="UniProtKB-UniRule"/>
</dbReference>
<keyword evidence="3" id="KW-0479">Metal-binding</keyword>
<reference evidence="6" key="1">
    <citation type="journal article" date="2020" name="mSystems">
        <title>Genome- and Community-Level Interaction Insights into Carbon Utilization and Element Cycling Functions of Hydrothermarchaeota in Hydrothermal Sediment.</title>
        <authorList>
            <person name="Zhou Z."/>
            <person name="Liu Y."/>
            <person name="Xu W."/>
            <person name="Pan J."/>
            <person name="Luo Z.H."/>
            <person name="Li M."/>
        </authorList>
    </citation>
    <scope>NUCLEOTIDE SEQUENCE [LARGE SCALE GENOMIC DNA]</scope>
    <source>
        <strain evidence="7">SpSt-1073</strain>
        <strain evidence="6">SpSt-613</strain>
        <strain evidence="5">SpSt-669</strain>
    </source>
</reference>
<comment type="catalytic activity">
    <reaction evidence="3">
        <text>2 Fe(2+) + H2O2 + 2 H(+) = 2 Fe(3+) + 2 H2O</text>
        <dbReference type="Rhea" id="RHEA:48712"/>
        <dbReference type="ChEBI" id="CHEBI:15377"/>
        <dbReference type="ChEBI" id="CHEBI:15378"/>
        <dbReference type="ChEBI" id="CHEBI:16240"/>
        <dbReference type="ChEBI" id="CHEBI:29033"/>
        <dbReference type="ChEBI" id="CHEBI:29034"/>
    </reaction>
</comment>
<comment type="similarity">
    <text evidence="3">Belongs to the Dps family.</text>
</comment>
<name>A0A7C4I4Z7_CALS0</name>
<keyword evidence="1 3" id="KW-0409">Iron storage</keyword>
<comment type="subunit">
    <text evidence="3">Homododecamer. The 12 identical subunits form a hollow sphere into which the mineral iron core of up to 300 Fe(3+) can be deposited.</text>
</comment>
<gene>
    <name evidence="7" type="ORF">ENM30_01420</name>
    <name evidence="6" type="ORF">ENT82_00865</name>
    <name evidence="5" type="ORF">ENU43_07870</name>
</gene>
<evidence type="ECO:0000259" key="4">
    <source>
        <dbReference type="PROSITE" id="PS50905"/>
    </source>
</evidence>
<dbReference type="EC" id="1.16.-.-" evidence="3"/>
<dbReference type="InterPro" id="IPR008331">
    <property type="entry name" value="Ferritin_DPS_dom"/>
</dbReference>
<dbReference type="PIRSF" id="PIRSF018063">
    <property type="entry name" value="Ferrtn_UCP018063"/>
    <property type="match status" value="1"/>
</dbReference>
<dbReference type="AlphaFoldDB" id="A0A7C4I4Z7"/>
<dbReference type="InterPro" id="IPR012347">
    <property type="entry name" value="Ferritin-like"/>
</dbReference>
<dbReference type="PANTHER" id="PTHR30295:SF1">
    <property type="entry name" value="DNA PROTECTION DURING STARVATION PROTEIN"/>
    <property type="match status" value="1"/>
</dbReference>
<dbReference type="GO" id="GO:0004322">
    <property type="term" value="F:ferroxidase activity"/>
    <property type="evidence" value="ECO:0007669"/>
    <property type="project" value="TreeGrafter"/>
</dbReference>
<dbReference type="EMBL" id="DRXG01000026">
    <property type="protein sequence ID" value="HHN51952.1"/>
    <property type="molecule type" value="Genomic_DNA"/>
</dbReference>
<keyword evidence="3" id="KW-0963">Cytoplasm</keyword>
<dbReference type="PANTHER" id="PTHR30295">
    <property type="entry name" value="BACTERIOFERRITIN"/>
    <property type="match status" value="1"/>
</dbReference>
<dbReference type="InterPro" id="IPR009078">
    <property type="entry name" value="Ferritin-like_SF"/>
</dbReference>
<feature type="domain" description="Ferritin-like diiron" evidence="4">
    <location>
        <begin position="10"/>
        <end position="160"/>
    </location>
</feature>
<proteinExistence type="inferred from homology"/>
<dbReference type="GO" id="GO:0006879">
    <property type="term" value="P:intracellular iron ion homeostasis"/>
    <property type="evidence" value="ECO:0007669"/>
    <property type="project" value="UniProtKB-KW"/>
</dbReference>
<organism evidence="6">
    <name type="scientific">Caldiarchaeum subterraneum</name>
    <dbReference type="NCBI Taxonomy" id="311458"/>
    <lineage>
        <taxon>Archaea</taxon>
        <taxon>Nitrososphaerota</taxon>
        <taxon>Candidatus Caldarchaeales</taxon>
        <taxon>Candidatus Caldarchaeaceae</taxon>
        <taxon>Candidatus Caldarchaeum</taxon>
    </lineage>
</organism>
<keyword evidence="2 3" id="KW-0408">Iron</keyword>
<dbReference type="EMBL" id="DTCM01000093">
    <property type="protein sequence ID" value="HGL41560.1"/>
    <property type="molecule type" value="Genomic_DNA"/>
</dbReference>
<dbReference type="InterPro" id="IPR014490">
    <property type="entry name" value="Dps-like"/>
</dbReference>
<evidence type="ECO:0000313" key="5">
    <source>
        <dbReference type="EMBL" id="HGL41560.1"/>
    </source>
</evidence>
<dbReference type="InterPro" id="IPR009040">
    <property type="entry name" value="Ferritin-like_diiron"/>
</dbReference>